<comment type="caution">
    <text evidence="1">The sequence shown here is derived from an EMBL/GenBank/DDBJ whole genome shotgun (WGS) entry which is preliminary data.</text>
</comment>
<evidence type="ECO:0000313" key="2">
    <source>
        <dbReference type="Proteomes" id="UP001175227"/>
    </source>
</evidence>
<keyword evidence="2" id="KW-1185">Reference proteome</keyword>
<reference evidence="1" key="1">
    <citation type="submission" date="2023-06" db="EMBL/GenBank/DDBJ databases">
        <authorList>
            <consortium name="Lawrence Berkeley National Laboratory"/>
            <person name="Ahrendt S."/>
            <person name="Sahu N."/>
            <person name="Indic B."/>
            <person name="Wong-Bajracharya J."/>
            <person name="Merenyi Z."/>
            <person name="Ke H.-M."/>
            <person name="Monk M."/>
            <person name="Kocsube S."/>
            <person name="Drula E."/>
            <person name="Lipzen A."/>
            <person name="Balint B."/>
            <person name="Henrissat B."/>
            <person name="Andreopoulos B."/>
            <person name="Martin F.M."/>
            <person name="Harder C.B."/>
            <person name="Rigling D."/>
            <person name="Ford K.L."/>
            <person name="Foster G.D."/>
            <person name="Pangilinan J."/>
            <person name="Papanicolaou A."/>
            <person name="Barry K."/>
            <person name="LaButti K."/>
            <person name="Viragh M."/>
            <person name="Koriabine M."/>
            <person name="Yan M."/>
            <person name="Riley R."/>
            <person name="Champramary S."/>
            <person name="Plett K.L."/>
            <person name="Tsai I.J."/>
            <person name="Slot J."/>
            <person name="Sipos G."/>
            <person name="Plett J."/>
            <person name="Nagy L.G."/>
            <person name="Grigoriev I.V."/>
        </authorList>
    </citation>
    <scope>NUCLEOTIDE SEQUENCE</scope>
    <source>
        <strain evidence="1">ICMP 16352</strain>
    </source>
</reference>
<proteinExistence type="predicted"/>
<accession>A0AA39NJA0</accession>
<name>A0AA39NJA0_9AGAR</name>
<organism evidence="1 2">
    <name type="scientific">Armillaria novae-zelandiae</name>
    <dbReference type="NCBI Taxonomy" id="153914"/>
    <lineage>
        <taxon>Eukaryota</taxon>
        <taxon>Fungi</taxon>
        <taxon>Dikarya</taxon>
        <taxon>Basidiomycota</taxon>
        <taxon>Agaricomycotina</taxon>
        <taxon>Agaricomycetes</taxon>
        <taxon>Agaricomycetidae</taxon>
        <taxon>Agaricales</taxon>
        <taxon>Marasmiineae</taxon>
        <taxon>Physalacriaceae</taxon>
        <taxon>Armillaria</taxon>
    </lineage>
</organism>
<dbReference type="Proteomes" id="UP001175227">
    <property type="component" value="Unassembled WGS sequence"/>
</dbReference>
<gene>
    <name evidence="1" type="ORF">IW261DRAFT_1426698</name>
</gene>
<dbReference type="EMBL" id="JAUEPR010000080">
    <property type="protein sequence ID" value="KAK0466660.1"/>
    <property type="molecule type" value="Genomic_DNA"/>
</dbReference>
<dbReference type="AlphaFoldDB" id="A0AA39NJA0"/>
<evidence type="ECO:0000313" key="1">
    <source>
        <dbReference type="EMBL" id="KAK0466660.1"/>
    </source>
</evidence>
<sequence length="230" mass="25831">MKYVEDRICTERLDVFLGSNKGKGYQNPGPEVDPHCKLEKPFPQFSTQDDKKSALLSSLENLEDNSQGSLIRLNASPSTPNSVTNVENITAWKAFERLIARRGLQDEMLSVGKALYNQNCKNPLKSSAWIKDKTFPPFIENDNVPPCELSMQSTFGMGMTLWGNMQAIDIINIKHNEEMESIRSRDLSIFGGPSKSICRNLMILSVLSIISDIDEAAQYALHYLNLRKAT</sequence>
<protein>
    <submittedName>
        <fullName evidence="1">Uncharacterized protein</fullName>
    </submittedName>
</protein>